<evidence type="ECO:0000256" key="5">
    <source>
        <dbReference type="PROSITE-ProRule" id="PRU01091"/>
    </source>
</evidence>
<dbReference type="PANTHER" id="PTHR35807">
    <property type="entry name" value="TRANSCRIPTIONAL REGULATOR REDD-RELATED"/>
    <property type="match status" value="1"/>
</dbReference>
<accession>A0ABN2XVD2</accession>
<dbReference type="EMBL" id="BAAAMR010000001">
    <property type="protein sequence ID" value="GAA2117688.1"/>
    <property type="molecule type" value="Genomic_DNA"/>
</dbReference>
<comment type="caution">
    <text evidence="7">The sequence shown here is derived from an EMBL/GenBank/DDBJ whole genome shotgun (WGS) entry which is preliminary data.</text>
</comment>
<protein>
    <recommendedName>
        <fullName evidence="6">OmpR/PhoB-type domain-containing protein</fullName>
    </recommendedName>
</protein>
<dbReference type="CDD" id="cd15831">
    <property type="entry name" value="BTAD"/>
    <property type="match status" value="1"/>
</dbReference>
<dbReference type="Gene3D" id="1.10.10.10">
    <property type="entry name" value="Winged helix-like DNA-binding domain superfamily/Winged helix DNA-binding domain"/>
    <property type="match status" value="1"/>
</dbReference>
<sequence>MTMHFLILGNLKVEHLGKRISITAPKQRAVLAALLLQANNEVQIERLIRFVWDGRPPVTAQTTLQSYIYRLRQMLRPLAGVELKTSTDSYMLSVDYAETDLWYFRRQVDTARGMARCDDKADAAQTFRSALDVWRGSAFAGIPGETVQQEARVLEGERIAAYEELFSAELDLGRHRQIIPELHKAVSVYHLHEVFRAQLMLALYASGRQAEALQNYAIMRRRLSENFGIEPGQELQELQKSILRQVPAAELSNSVWKARVR</sequence>
<evidence type="ECO:0000259" key="6">
    <source>
        <dbReference type="PROSITE" id="PS51755"/>
    </source>
</evidence>
<dbReference type="Pfam" id="PF00486">
    <property type="entry name" value="Trans_reg_C"/>
    <property type="match status" value="1"/>
</dbReference>
<evidence type="ECO:0000256" key="2">
    <source>
        <dbReference type="ARBA" id="ARBA00023015"/>
    </source>
</evidence>
<dbReference type="SMART" id="SM00862">
    <property type="entry name" value="Trans_reg_C"/>
    <property type="match status" value="1"/>
</dbReference>
<evidence type="ECO:0000313" key="7">
    <source>
        <dbReference type="EMBL" id="GAA2117688.1"/>
    </source>
</evidence>
<dbReference type="SMART" id="SM01043">
    <property type="entry name" value="BTAD"/>
    <property type="match status" value="1"/>
</dbReference>
<dbReference type="Pfam" id="PF03704">
    <property type="entry name" value="BTAD"/>
    <property type="match status" value="1"/>
</dbReference>
<evidence type="ECO:0000256" key="1">
    <source>
        <dbReference type="ARBA" id="ARBA00005820"/>
    </source>
</evidence>
<dbReference type="InterPro" id="IPR051677">
    <property type="entry name" value="AfsR-DnrI-RedD_regulator"/>
</dbReference>
<evidence type="ECO:0000313" key="8">
    <source>
        <dbReference type="Proteomes" id="UP001501020"/>
    </source>
</evidence>
<keyword evidence="2" id="KW-0805">Transcription regulation</keyword>
<keyword evidence="8" id="KW-1185">Reference proteome</keyword>
<dbReference type="SUPFAM" id="SSF46894">
    <property type="entry name" value="C-terminal effector domain of the bipartite response regulators"/>
    <property type="match status" value="1"/>
</dbReference>
<dbReference type="PROSITE" id="PS51755">
    <property type="entry name" value="OMPR_PHOB"/>
    <property type="match status" value="1"/>
</dbReference>
<name>A0ABN2XVD2_9ACTN</name>
<comment type="similarity">
    <text evidence="1">Belongs to the AfsR/DnrI/RedD regulatory family.</text>
</comment>
<proteinExistence type="inferred from homology"/>
<keyword evidence="3 5" id="KW-0238">DNA-binding</keyword>
<dbReference type="SUPFAM" id="SSF48452">
    <property type="entry name" value="TPR-like"/>
    <property type="match status" value="1"/>
</dbReference>
<evidence type="ECO:0000256" key="4">
    <source>
        <dbReference type="ARBA" id="ARBA00023163"/>
    </source>
</evidence>
<feature type="domain" description="OmpR/PhoB-type" evidence="6">
    <location>
        <begin position="1"/>
        <end position="94"/>
    </location>
</feature>
<evidence type="ECO:0000256" key="3">
    <source>
        <dbReference type="ARBA" id="ARBA00023125"/>
    </source>
</evidence>
<dbReference type="Proteomes" id="UP001501020">
    <property type="component" value="Unassembled WGS sequence"/>
</dbReference>
<feature type="DNA-binding region" description="OmpR/PhoB-type" evidence="5">
    <location>
        <begin position="1"/>
        <end position="94"/>
    </location>
</feature>
<dbReference type="InterPro" id="IPR001867">
    <property type="entry name" value="OmpR/PhoB-type_DNA-bd"/>
</dbReference>
<dbReference type="InterPro" id="IPR005158">
    <property type="entry name" value="BTAD"/>
</dbReference>
<keyword evidence="4" id="KW-0804">Transcription</keyword>
<dbReference type="InterPro" id="IPR016032">
    <property type="entry name" value="Sig_transdc_resp-reg_C-effctor"/>
</dbReference>
<dbReference type="PANTHER" id="PTHR35807:SF1">
    <property type="entry name" value="TRANSCRIPTIONAL REGULATOR REDD"/>
    <property type="match status" value="1"/>
</dbReference>
<reference evidence="7 8" key="1">
    <citation type="journal article" date="2019" name="Int. J. Syst. Evol. Microbiol.">
        <title>The Global Catalogue of Microorganisms (GCM) 10K type strain sequencing project: providing services to taxonomists for standard genome sequencing and annotation.</title>
        <authorList>
            <consortium name="The Broad Institute Genomics Platform"/>
            <consortium name="The Broad Institute Genome Sequencing Center for Infectious Disease"/>
            <person name="Wu L."/>
            <person name="Ma J."/>
        </authorList>
    </citation>
    <scope>NUCLEOTIDE SEQUENCE [LARGE SCALE GENOMIC DNA]</scope>
    <source>
        <strain evidence="7 8">JCM 13850</strain>
    </source>
</reference>
<dbReference type="InterPro" id="IPR011990">
    <property type="entry name" value="TPR-like_helical_dom_sf"/>
</dbReference>
<dbReference type="Gene3D" id="1.25.40.10">
    <property type="entry name" value="Tetratricopeptide repeat domain"/>
    <property type="match status" value="1"/>
</dbReference>
<organism evidence="7 8">
    <name type="scientific">Actinomadura napierensis</name>
    <dbReference type="NCBI Taxonomy" id="267854"/>
    <lineage>
        <taxon>Bacteria</taxon>
        <taxon>Bacillati</taxon>
        <taxon>Actinomycetota</taxon>
        <taxon>Actinomycetes</taxon>
        <taxon>Streptosporangiales</taxon>
        <taxon>Thermomonosporaceae</taxon>
        <taxon>Actinomadura</taxon>
    </lineage>
</organism>
<gene>
    <name evidence="7" type="ORF">GCM10009727_00160</name>
</gene>
<dbReference type="InterPro" id="IPR036388">
    <property type="entry name" value="WH-like_DNA-bd_sf"/>
</dbReference>